<gene>
    <name evidence="3" type="ORF">ENS06_13770</name>
</gene>
<reference evidence="3" key="1">
    <citation type="journal article" date="2020" name="mSystems">
        <title>Genome- and Community-Level Interaction Insights into Carbon Utilization and Element Cycling Functions of Hydrothermarchaeota in Hydrothermal Sediment.</title>
        <authorList>
            <person name="Zhou Z."/>
            <person name="Liu Y."/>
            <person name="Xu W."/>
            <person name="Pan J."/>
            <person name="Luo Z.H."/>
            <person name="Li M."/>
        </authorList>
    </citation>
    <scope>NUCLEOTIDE SEQUENCE [LARGE SCALE GENOMIC DNA]</scope>
    <source>
        <strain evidence="3">SpSt-456</strain>
    </source>
</reference>
<dbReference type="AlphaFoldDB" id="A0A832A8F1"/>
<accession>A0A832A8F1</accession>
<keyword evidence="2" id="KW-0812">Transmembrane</keyword>
<keyword evidence="2" id="KW-0472">Membrane</keyword>
<comment type="caution">
    <text evidence="3">The sequence shown here is derived from an EMBL/GenBank/DDBJ whole genome shotgun (WGS) entry which is preliminary data.</text>
</comment>
<evidence type="ECO:0000256" key="2">
    <source>
        <dbReference type="SAM" id="Phobius"/>
    </source>
</evidence>
<dbReference type="Gene3D" id="6.10.250.2540">
    <property type="match status" value="2"/>
</dbReference>
<evidence type="ECO:0000313" key="3">
    <source>
        <dbReference type="EMBL" id="HFK98375.1"/>
    </source>
</evidence>
<feature type="transmembrane region" description="Helical" evidence="2">
    <location>
        <begin position="161"/>
        <end position="180"/>
    </location>
</feature>
<name>A0A832A8F1_9BACT</name>
<evidence type="ECO:0000256" key="1">
    <source>
        <dbReference type="SAM" id="Coils"/>
    </source>
</evidence>
<dbReference type="EMBL" id="DSTK01000039">
    <property type="protein sequence ID" value="HFK98375.1"/>
    <property type="molecule type" value="Genomic_DNA"/>
</dbReference>
<proteinExistence type="predicted"/>
<protein>
    <recommendedName>
        <fullName evidence="4">DUF1640 domain-containing protein</fullName>
    </recommendedName>
</protein>
<feature type="coiled-coil region" evidence="1">
    <location>
        <begin position="74"/>
        <end position="112"/>
    </location>
</feature>
<keyword evidence="2" id="KW-1133">Transmembrane helix</keyword>
<keyword evidence="1" id="KW-0175">Coiled coil</keyword>
<dbReference type="Gene3D" id="3.90.20.10">
    <property type="match status" value="1"/>
</dbReference>
<evidence type="ECO:0008006" key="4">
    <source>
        <dbReference type="Google" id="ProtNLM"/>
    </source>
</evidence>
<organism evidence="3">
    <name type="scientific">Desulfacinum infernum</name>
    <dbReference type="NCBI Taxonomy" id="35837"/>
    <lineage>
        <taxon>Bacteria</taxon>
        <taxon>Pseudomonadati</taxon>
        <taxon>Thermodesulfobacteriota</taxon>
        <taxon>Syntrophobacteria</taxon>
        <taxon>Syntrophobacterales</taxon>
        <taxon>Syntrophobacteraceae</taxon>
        <taxon>Desulfacinum</taxon>
    </lineage>
</organism>
<sequence length="181" mass="21421">MSLSPQTEDALLEQKIAAVVHQILQREGDQIFGEKIAAFVQENERRARELALMERVVRVEEELRALREIQIAHFNAAEKRFEASEKRFDALHREMTARFEAMDKRFEALQREMTARFEAVDKRFEAVDKRFEALQREMSARFEAVDKRFEAMERRFRFQEWMIGGGVTLIMAFLSLLKIFS</sequence>